<comment type="similarity">
    <text evidence="1">Belongs to the paired homeobox family.</text>
</comment>
<comment type="subcellular location">
    <subcellularLocation>
        <location evidence="2">Nucleus</location>
    </subcellularLocation>
</comment>
<accession>A0ABR1AVC4</accession>
<feature type="compositionally biased region" description="Low complexity" evidence="3">
    <location>
        <begin position="123"/>
        <end position="140"/>
    </location>
</feature>
<evidence type="ECO:0000256" key="1">
    <source>
        <dbReference type="ARBA" id="ARBA00005733"/>
    </source>
</evidence>
<evidence type="ECO:0000313" key="6">
    <source>
        <dbReference type="Proteomes" id="UP001359485"/>
    </source>
</evidence>
<name>A0ABR1AVC4_POLSC</name>
<keyword evidence="2" id="KW-0539">Nucleus</keyword>
<feature type="domain" description="Homeobox" evidence="4">
    <location>
        <begin position="14"/>
        <end position="27"/>
    </location>
</feature>
<sequence length="268" mass="29398">MLVFKGPPLSSFPQVWFQNRRAKWRKAERLKEEQRKREGDTLTKRDPEGTKEGIEDKMDESRYLSSPEVGDLDDGTTSLTLTTRLREGSITPRSQVTDTETEIEAEIAERPMSDRETEEKNIPTTGSFSSSVSTPTSPSPILKSSASQGLTSTTSTNSSPVALSEQTSTAGAKPPNSGISSFSHSHLFPTFTEGYPSTSTGSFCMERLDNFGQSTVTIWQIRTIDERPTAIKSVLCPWHCKSSSLSWSLCNGAFGSSGSEQRVCPPIQ</sequence>
<protein>
    <recommendedName>
        <fullName evidence="4">Homeobox domain-containing protein</fullName>
    </recommendedName>
</protein>
<evidence type="ECO:0000313" key="5">
    <source>
        <dbReference type="EMBL" id="KAK6627885.1"/>
    </source>
</evidence>
<dbReference type="EMBL" id="JAWJWF010000045">
    <property type="protein sequence ID" value="KAK6627885.1"/>
    <property type="molecule type" value="Genomic_DNA"/>
</dbReference>
<evidence type="ECO:0000256" key="2">
    <source>
        <dbReference type="PROSITE-ProRule" id="PRU00108"/>
    </source>
</evidence>
<keyword evidence="2" id="KW-0238">DNA-binding</keyword>
<gene>
    <name evidence="5" type="ORF">RUM44_010367</name>
</gene>
<feature type="compositionally biased region" description="Basic and acidic residues" evidence="3">
    <location>
        <begin position="25"/>
        <end position="62"/>
    </location>
</feature>
<dbReference type="PANTHER" id="PTHR46639">
    <property type="entry name" value="DIENCEPHALON/MESENCEPHALON HOMEOBOX PROTEIN 1"/>
    <property type="match status" value="1"/>
</dbReference>
<proteinExistence type="inferred from homology"/>
<reference evidence="5 6" key="1">
    <citation type="submission" date="2023-09" db="EMBL/GenBank/DDBJ databases">
        <title>Genomes of two closely related lineages of the louse Polyplax serrata with different host specificities.</title>
        <authorList>
            <person name="Martinu J."/>
            <person name="Tarabai H."/>
            <person name="Stefka J."/>
            <person name="Hypsa V."/>
        </authorList>
    </citation>
    <scope>NUCLEOTIDE SEQUENCE [LARGE SCALE GENOMIC DNA]</scope>
    <source>
        <strain evidence="5">98ZLc_SE</strain>
    </source>
</reference>
<evidence type="ECO:0000256" key="3">
    <source>
        <dbReference type="SAM" id="MobiDB-lite"/>
    </source>
</evidence>
<feature type="DNA-binding region" description="Homeobox" evidence="2">
    <location>
        <begin position="16"/>
        <end position="28"/>
    </location>
</feature>
<dbReference type="Gene3D" id="1.10.10.60">
    <property type="entry name" value="Homeodomain-like"/>
    <property type="match status" value="1"/>
</dbReference>
<feature type="compositionally biased region" description="Basic and acidic residues" evidence="3">
    <location>
        <begin position="107"/>
        <end position="121"/>
    </location>
</feature>
<keyword evidence="2" id="KW-0371">Homeobox</keyword>
<dbReference type="PANTHER" id="PTHR46639:SF4">
    <property type="entry name" value="DIENCEPHALON_MESENCEPHALON HOMEOBOX PROTEIN 1-B-LIKE"/>
    <property type="match status" value="1"/>
</dbReference>
<keyword evidence="6" id="KW-1185">Reference proteome</keyword>
<dbReference type="InterPro" id="IPR052488">
    <property type="entry name" value="DMBX_homeobox"/>
</dbReference>
<dbReference type="PROSITE" id="PS50071">
    <property type="entry name" value="HOMEOBOX_2"/>
    <property type="match status" value="1"/>
</dbReference>
<feature type="region of interest" description="Disordered" evidence="3">
    <location>
        <begin position="25"/>
        <end position="178"/>
    </location>
</feature>
<dbReference type="Proteomes" id="UP001359485">
    <property type="component" value="Unassembled WGS sequence"/>
</dbReference>
<dbReference type="CDD" id="cd00086">
    <property type="entry name" value="homeodomain"/>
    <property type="match status" value="1"/>
</dbReference>
<evidence type="ECO:0000259" key="4">
    <source>
        <dbReference type="PROSITE" id="PS50071"/>
    </source>
</evidence>
<comment type="caution">
    <text evidence="5">The sequence shown here is derived from an EMBL/GenBank/DDBJ whole genome shotgun (WGS) entry which is preliminary data.</text>
</comment>
<feature type="compositionally biased region" description="Polar residues" evidence="3">
    <location>
        <begin position="142"/>
        <end position="170"/>
    </location>
</feature>
<organism evidence="5 6">
    <name type="scientific">Polyplax serrata</name>
    <name type="common">Common mouse louse</name>
    <dbReference type="NCBI Taxonomy" id="468196"/>
    <lineage>
        <taxon>Eukaryota</taxon>
        <taxon>Metazoa</taxon>
        <taxon>Ecdysozoa</taxon>
        <taxon>Arthropoda</taxon>
        <taxon>Hexapoda</taxon>
        <taxon>Insecta</taxon>
        <taxon>Pterygota</taxon>
        <taxon>Neoptera</taxon>
        <taxon>Paraneoptera</taxon>
        <taxon>Psocodea</taxon>
        <taxon>Troctomorpha</taxon>
        <taxon>Phthiraptera</taxon>
        <taxon>Anoplura</taxon>
        <taxon>Polyplacidae</taxon>
        <taxon>Polyplax</taxon>
    </lineage>
</organism>
<dbReference type="InterPro" id="IPR001356">
    <property type="entry name" value="HD"/>
</dbReference>